<dbReference type="Pfam" id="PF13456">
    <property type="entry name" value="RVT_3"/>
    <property type="match status" value="1"/>
</dbReference>
<dbReference type="Gene3D" id="3.30.420.10">
    <property type="entry name" value="Ribonuclease H-like superfamily/Ribonuclease H"/>
    <property type="match status" value="1"/>
</dbReference>
<dbReference type="EMBL" id="PGOL01002773">
    <property type="protein sequence ID" value="PKI45168.1"/>
    <property type="molecule type" value="Genomic_DNA"/>
</dbReference>
<dbReference type="InterPro" id="IPR012337">
    <property type="entry name" value="RNaseH-like_sf"/>
</dbReference>
<protein>
    <recommendedName>
        <fullName evidence="1">RNase H type-1 domain-containing protein</fullName>
    </recommendedName>
</protein>
<accession>A0A2I0IMC8</accession>
<dbReference type="SUPFAM" id="SSF53098">
    <property type="entry name" value="Ribonuclease H-like"/>
    <property type="match status" value="1"/>
</dbReference>
<dbReference type="InterPro" id="IPR052929">
    <property type="entry name" value="RNase_H-like_EbsB-rel"/>
</dbReference>
<evidence type="ECO:0000313" key="3">
    <source>
        <dbReference type="Proteomes" id="UP000233551"/>
    </source>
</evidence>
<dbReference type="Proteomes" id="UP000233551">
    <property type="component" value="Unassembled WGS sequence"/>
</dbReference>
<name>A0A2I0IMC8_PUNGR</name>
<dbReference type="PANTHER" id="PTHR47074:SF21">
    <property type="entry name" value="RNASE H TYPE-1 DOMAIN-CONTAINING PROTEIN"/>
    <property type="match status" value="1"/>
</dbReference>
<dbReference type="InterPro" id="IPR002156">
    <property type="entry name" value="RNaseH_domain"/>
</dbReference>
<feature type="domain" description="RNase H type-1" evidence="1">
    <location>
        <begin position="119"/>
        <end position="186"/>
    </location>
</feature>
<dbReference type="CDD" id="cd06222">
    <property type="entry name" value="RNase_H_like"/>
    <property type="match status" value="1"/>
</dbReference>
<dbReference type="GO" id="GO:0003676">
    <property type="term" value="F:nucleic acid binding"/>
    <property type="evidence" value="ECO:0007669"/>
    <property type="project" value="InterPro"/>
</dbReference>
<organism evidence="2 3">
    <name type="scientific">Punica granatum</name>
    <name type="common">Pomegranate</name>
    <dbReference type="NCBI Taxonomy" id="22663"/>
    <lineage>
        <taxon>Eukaryota</taxon>
        <taxon>Viridiplantae</taxon>
        <taxon>Streptophyta</taxon>
        <taxon>Embryophyta</taxon>
        <taxon>Tracheophyta</taxon>
        <taxon>Spermatophyta</taxon>
        <taxon>Magnoliopsida</taxon>
        <taxon>eudicotyledons</taxon>
        <taxon>Gunneridae</taxon>
        <taxon>Pentapetalae</taxon>
        <taxon>rosids</taxon>
        <taxon>malvids</taxon>
        <taxon>Myrtales</taxon>
        <taxon>Lythraceae</taxon>
        <taxon>Punica</taxon>
    </lineage>
</organism>
<dbReference type="InterPro" id="IPR044730">
    <property type="entry name" value="RNase_H-like_dom_plant"/>
</dbReference>
<comment type="caution">
    <text evidence="2">The sequence shown here is derived from an EMBL/GenBank/DDBJ whole genome shotgun (WGS) entry which is preliminary data.</text>
</comment>
<evidence type="ECO:0000313" key="2">
    <source>
        <dbReference type="EMBL" id="PKI45168.1"/>
    </source>
</evidence>
<dbReference type="PANTHER" id="PTHR47074">
    <property type="entry name" value="BNAC02G40300D PROTEIN"/>
    <property type="match status" value="1"/>
</dbReference>
<keyword evidence="3" id="KW-1185">Reference proteome</keyword>
<dbReference type="AlphaFoldDB" id="A0A2I0IMC8"/>
<gene>
    <name evidence="2" type="ORF">CRG98_034441</name>
</gene>
<dbReference type="InterPro" id="IPR036397">
    <property type="entry name" value="RNaseH_sf"/>
</dbReference>
<reference evidence="2 3" key="1">
    <citation type="submission" date="2017-11" db="EMBL/GenBank/DDBJ databases">
        <title>De-novo sequencing of pomegranate (Punica granatum L.) genome.</title>
        <authorList>
            <person name="Akparov Z."/>
            <person name="Amiraslanov A."/>
            <person name="Hajiyeva S."/>
            <person name="Abbasov M."/>
            <person name="Kaur K."/>
            <person name="Hamwieh A."/>
            <person name="Solovyev V."/>
            <person name="Salamov A."/>
            <person name="Braich B."/>
            <person name="Kosarev P."/>
            <person name="Mahmoud A."/>
            <person name="Hajiyev E."/>
            <person name="Babayeva S."/>
            <person name="Izzatullayeva V."/>
            <person name="Mammadov A."/>
            <person name="Mammadov A."/>
            <person name="Sharifova S."/>
            <person name="Ojaghi J."/>
            <person name="Eynullazada K."/>
            <person name="Bayramov B."/>
            <person name="Abdulazimova A."/>
            <person name="Shahmuradov I."/>
        </authorList>
    </citation>
    <scope>NUCLEOTIDE SEQUENCE [LARGE SCALE GENOMIC DNA]</scope>
    <source>
        <strain evidence="3">cv. AG2017</strain>
        <tissue evidence="2">Leaf</tissue>
    </source>
</reference>
<evidence type="ECO:0000259" key="1">
    <source>
        <dbReference type="Pfam" id="PF13456"/>
    </source>
</evidence>
<sequence>MKAKYGNFIAPLQRSAASASSIWKGLNWCKSTMQEGRTADLSDCLRSIRCAYKEFSSCQAPQPHFDPVPDSGQCKNVAPYLTEEWSIIHTDAAWSTNCANLAGTRNNPNMPISHSWVVMAETSSPLQAEAKAASLAISLALDHGWRKVWIRSDTLLLVDAIIFPHQSSWEIKSIVSDIFALLPKFWD</sequence>
<dbReference type="GO" id="GO:0004523">
    <property type="term" value="F:RNA-DNA hybrid ribonuclease activity"/>
    <property type="evidence" value="ECO:0007669"/>
    <property type="project" value="InterPro"/>
</dbReference>
<proteinExistence type="predicted"/>